<gene>
    <name evidence="1" type="ORF">LYSBPC_24750</name>
</gene>
<reference evidence="1" key="1">
    <citation type="submission" date="2022-08" db="EMBL/GenBank/DDBJ databases">
        <title>Draft genome sequence of Lysinibacillus sp. strain KH24.</title>
        <authorList>
            <person name="Kanbe H."/>
            <person name="Itoh H."/>
        </authorList>
    </citation>
    <scope>NUCLEOTIDE SEQUENCE</scope>
    <source>
        <strain evidence="1">KH24</strain>
    </source>
</reference>
<sequence length="118" mass="13898">MGQINEKMDLLNHFSNNQEVLDYLAEYFHEYANTTFDKELFKLEKAKDRVSLLTLSHRIDAVVSSEGSMKFLLKSIDLTNVKLYGFIRWNNKKFWDSESSQDITFTNGTLKYMLKELN</sequence>
<proteinExistence type="predicted"/>
<protein>
    <submittedName>
        <fullName evidence="1">Uncharacterized protein</fullName>
    </submittedName>
</protein>
<evidence type="ECO:0000313" key="2">
    <source>
        <dbReference type="Proteomes" id="UP001065593"/>
    </source>
</evidence>
<organism evidence="1 2">
    <name type="scientific">Lysinibacillus piscis</name>
    <dbReference type="NCBI Taxonomy" id="2518931"/>
    <lineage>
        <taxon>Bacteria</taxon>
        <taxon>Bacillati</taxon>
        <taxon>Bacillota</taxon>
        <taxon>Bacilli</taxon>
        <taxon>Bacillales</taxon>
        <taxon>Bacillaceae</taxon>
        <taxon>Lysinibacillus</taxon>
    </lineage>
</organism>
<dbReference type="EMBL" id="BRZA01000002">
    <property type="protein sequence ID" value="GLC89348.1"/>
    <property type="molecule type" value="Genomic_DNA"/>
</dbReference>
<dbReference type="RefSeq" id="WP_264989081.1">
    <property type="nucleotide sequence ID" value="NZ_BRZA01000002.1"/>
</dbReference>
<comment type="caution">
    <text evidence="1">The sequence shown here is derived from an EMBL/GenBank/DDBJ whole genome shotgun (WGS) entry which is preliminary data.</text>
</comment>
<accession>A0ABQ5NM10</accession>
<keyword evidence="2" id="KW-1185">Reference proteome</keyword>
<evidence type="ECO:0000313" key="1">
    <source>
        <dbReference type="EMBL" id="GLC89348.1"/>
    </source>
</evidence>
<dbReference type="Proteomes" id="UP001065593">
    <property type="component" value="Unassembled WGS sequence"/>
</dbReference>
<name>A0ABQ5NM10_9BACI</name>